<organism evidence="7 8">
    <name type="scientific">Thermoplasma acidophilum (strain ATCC 25905 / DSM 1728 / JCM 9062 / NBRC 15155 / AMRC-C165)</name>
    <dbReference type="NCBI Taxonomy" id="273075"/>
    <lineage>
        <taxon>Archaea</taxon>
        <taxon>Methanobacteriati</taxon>
        <taxon>Thermoplasmatota</taxon>
        <taxon>Thermoplasmata</taxon>
        <taxon>Thermoplasmatales</taxon>
        <taxon>Thermoplasmataceae</taxon>
        <taxon>Thermoplasma</taxon>
    </lineage>
</organism>
<feature type="transmembrane region" description="Helical" evidence="6">
    <location>
        <begin position="124"/>
        <end position="148"/>
    </location>
</feature>
<dbReference type="EnsemblBacteria" id="CAC11620">
    <property type="protein sequence ID" value="CAC11620"/>
    <property type="gene ID" value="CAC11620"/>
</dbReference>
<feature type="transmembrane region" description="Helical" evidence="6">
    <location>
        <begin position="251"/>
        <end position="277"/>
    </location>
</feature>
<dbReference type="FunCoup" id="Q9HKW5">
    <property type="interactions" value="66"/>
</dbReference>
<evidence type="ECO:0000256" key="6">
    <source>
        <dbReference type="SAM" id="Phobius"/>
    </source>
</evidence>
<dbReference type="HOGENOM" id="CLU_020088_6_0_2"/>
<dbReference type="PaxDb" id="273075-Ta0478m"/>
<keyword evidence="3 6" id="KW-0812">Transmembrane</keyword>
<dbReference type="EMBL" id="AL445064">
    <property type="protein sequence ID" value="CAC11620.1"/>
    <property type="molecule type" value="Genomic_DNA"/>
</dbReference>
<evidence type="ECO:0000256" key="3">
    <source>
        <dbReference type="ARBA" id="ARBA00022692"/>
    </source>
</evidence>
<dbReference type="AlphaFoldDB" id="Q9HKW5"/>
<comment type="subcellular location">
    <subcellularLocation>
        <location evidence="1">Membrane</location>
        <topology evidence="1">Multi-pass membrane protein</topology>
    </subcellularLocation>
</comment>
<dbReference type="eggNOG" id="arCOG04531">
    <property type="taxonomic scope" value="Archaea"/>
</dbReference>
<dbReference type="KEGG" id="tac:Ta0478"/>
<proteinExistence type="predicted"/>
<keyword evidence="4 6" id="KW-1133">Transmembrane helix</keyword>
<dbReference type="GO" id="GO:0034755">
    <property type="term" value="P:iron ion transmembrane transport"/>
    <property type="evidence" value="ECO:0007669"/>
    <property type="project" value="TreeGrafter"/>
</dbReference>
<dbReference type="GO" id="GO:0005886">
    <property type="term" value="C:plasma membrane"/>
    <property type="evidence" value="ECO:0007669"/>
    <property type="project" value="TreeGrafter"/>
</dbReference>
<keyword evidence="2" id="KW-0813">Transport</keyword>
<dbReference type="Pfam" id="PF01566">
    <property type="entry name" value="Nramp"/>
    <property type="match status" value="1"/>
</dbReference>
<dbReference type="PANTHER" id="PTHR11706:SF33">
    <property type="entry name" value="NATURAL RESISTANCE-ASSOCIATED MACROPHAGE PROTEIN 2"/>
    <property type="match status" value="1"/>
</dbReference>
<dbReference type="InParanoid" id="Q9HKW5"/>
<sequence>MADVDVASVITGLQSGAAFGYRMIFIMIILIPPLFIVQNAAGYLGIFSGMGMGEAVRTRYGKKLAMLVAVPMASTDVLSYIAEYSGMAIGLSLIGIPPIISIPIIFAIHNGIIMAGRYHRIERVLLLISLVLVISIVSSAVMMRPSLIDIVRIGLNPLQPYTNRQYETLLIANIGAVIMPFMIFYQAGASVQKHMIKEDIRISRNETAVGSIVSEILMVMTVIAGTFIGGYATDPALLDRALKPFGSLAPYIMAAGFFTAGFLALIVISLASTWGIAEALGWKFHRHGRYLIRKGDLSEPEMESARKNMISDRRKFLILYMTESIPAAVIAILASSYLLSLVIDLMIVFVIVLAPVGLLLGLLVSDARVMKGNPMKKWYMAIYWITLAIIESAGVYSLIMSM</sequence>
<feature type="transmembrane region" description="Helical" evidence="6">
    <location>
        <begin position="378"/>
        <end position="399"/>
    </location>
</feature>
<feature type="transmembrane region" description="Helical" evidence="6">
    <location>
        <begin position="345"/>
        <end position="366"/>
    </location>
</feature>
<evidence type="ECO:0000256" key="1">
    <source>
        <dbReference type="ARBA" id="ARBA00004141"/>
    </source>
</evidence>
<reference evidence="7 8" key="1">
    <citation type="journal article" date="2000" name="Nature">
        <title>The genome sequence of the thermoacidophilic scavenger Thermoplasma acidophilum.</title>
        <authorList>
            <person name="Ruepp A."/>
            <person name="Graml W."/>
            <person name="Santos-Martinez M.L."/>
            <person name="Koretke K.K."/>
            <person name="Volker C."/>
            <person name="Mewes H.W."/>
            <person name="Frishman D."/>
            <person name="Stocker S."/>
            <person name="Lupas A.N."/>
            <person name="Baumeister W."/>
        </authorList>
    </citation>
    <scope>NUCLEOTIDE SEQUENCE [LARGE SCALE GENOMIC DNA]</scope>
    <source>
        <strain evidence="8">ATCC 25905 / DSM 1728 / JCM 9062 / NBRC 15155 / AMRC-C165</strain>
    </source>
</reference>
<dbReference type="Proteomes" id="UP000001024">
    <property type="component" value="Chromosome"/>
</dbReference>
<evidence type="ECO:0000256" key="5">
    <source>
        <dbReference type="ARBA" id="ARBA00023136"/>
    </source>
</evidence>
<gene>
    <name evidence="7" type="ordered locus">Ta0478</name>
</gene>
<feature type="transmembrane region" description="Helical" evidence="6">
    <location>
        <begin position="208"/>
        <end position="231"/>
    </location>
</feature>
<keyword evidence="5 6" id="KW-0472">Membrane</keyword>
<feature type="transmembrane region" description="Helical" evidence="6">
    <location>
        <begin position="88"/>
        <end position="112"/>
    </location>
</feature>
<feature type="transmembrane region" description="Helical" evidence="6">
    <location>
        <begin position="64"/>
        <end position="82"/>
    </location>
</feature>
<evidence type="ECO:0000256" key="4">
    <source>
        <dbReference type="ARBA" id="ARBA00022989"/>
    </source>
</evidence>
<dbReference type="PANTHER" id="PTHR11706">
    <property type="entry name" value="SOLUTE CARRIER PROTEIN FAMILY 11 MEMBER"/>
    <property type="match status" value="1"/>
</dbReference>
<dbReference type="GO" id="GO:0015086">
    <property type="term" value="F:cadmium ion transmembrane transporter activity"/>
    <property type="evidence" value="ECO:0007669"/>
    <property type="project" value="TreeGrafter"/>
</dbReference>
<dbReference type="GO" id="GO:0005384">
    <property type="term" value="F:manganese ion transmembrane transporter activity"/>
    <property type="evidence" value="ECO:0007669"/>
    <property type="project" value="TreeGrafter"/>
</dbReference>
<keyword evidence="8" id="KW-1185">Reference proteome</keyword>
<feature type="transmembrane region" description="Helical" evidence="6">
    <location>
        <begin position="23"/>
        <end position="44"/>
    </location>
</feature>
<feature type="transmembrane region" description="Helical" evidence="6">
    <location>
        <begin position="316"/>
        <end position="339"/>
    </location>
</feature>
<dbReference type="InterPro" id="IPR001046">
    <property type="entry name" value="NRAMP_fam"/>
</dbReference>
<evidence type="ECO:0000313" key="7">
    <source>
        <dbReference type="EMBL" id="CAC11620.1"/>
    </source>
</evidence>
<accession>Q9HKW5</accession>
<evidence type="ECO:0000313" key="8">
    <source>
        <dbReference type="Proteomes" id="UP000001024"/>
    </source>
</evidence>
<dbReference type="STRING" id="273075.gene:9571698"/>
<name>Q9HKW5_THEAC</name>
<protein>
    <submittedName>
        <fullName evidence="7">Conserved hypothetical membrane protein</fullName>
    </submittedName>
</protein>
<evidence type="ECO:0000256" key="2">
    <source>
        <dbReference type="ARBA" id="ARBA00022448"/>
    </source>
</evidence>
<feature type="transmembrane region" description="Helical" evidence="6">
    <location>
        <begin position="168"/>
        <end position="187"/>
    </location>
</feature>